<dbReference type="Gene3D" id="3.40.50.360">
    <property type="match status" value="1"/>
</dbReference>
<proteinExistence type="predicted"/>
<dbReference type="KEGG" id="vg:20283426"/>
<sequence>MIITYESRTGNVRRFARKLQDTYDIRLQEIHTELDVVNEPFVHITYTTGFGQVPAITESFIKQNQKHLLGVAVSGNRNWGTSFGLAGDTLAAAYNVPLLLKFEMSGTLTDLDKLIQEVKKIDK</sequence>
<organism evidence="1 2">
    <name type="scientific">Bacillus phage Bobb</name>
    <dbReference type="NCBI Taxonomy" id="1527469"/>
    <lineage>
        <taxon>Viruses</taxon>
        <taxon>Duplodnaviria</taxon>
        <taxon>Heunggongvirae</taxon>
        <taxon>Uroviricota</taxon>
        <taxon>Caudoviricetes</taxon>
        <taxon>Herelleviridae</taxon>
        <taxon>Bastillevirinae</taxon>
        <taxon>Agatevirus</taxon>
        <taxon>Agatevirus bobb</taxon>
    </lineage>
</organism>
<dbReference type="InterPro" id="IPR029039">
    <property type="entry name" value="Flavoprotein-like_sf"/>
</dbReference>
<dbReference type="PANTHER" id="PTHR37297:SF1">
    <property type="entry name" value="PROTEIN NRDI"/>
    <property type="match status" value="1"/>
</dbReference>
<dbReference type="NCBIfam" id="TIGR00333">
    <property type="entry name" value="nrdI"/>
    <property type="match status" value="1"/>
</dbReference>
<dbReference type="InterPro" id="IPR004465">
    <property type="entry name" value="RNR_NrdI"/>
</dbReference>
<evidence type="ECO:0000313" key="2">
    <source>
        <dbReference type="Proteomes" id="UP000028664"/>
    </source>
</evidence>
<dbReference type="GO" id="GO:0010181">
    <property type="term" value="F:FMN binding"/>
    <property type="evidence" value="ECO:0007669"/>
    <property type="project" value="InterPro"/>
</dbReference>
<accession>A0A076GDF1</accession>
<dbReference type="Proteomes" id="UP000028664">
    <property type="component" value="Segment"/>
</dbReference>
<dbReference type="SUPFAM" id="SSF52218">
    <property type="entry name" value="Flavoproteins"/>
    <property type="match status" value="1"/>
</dbReference>
<protein>
    <submittedName>
        <fullName evidence="1">Ribonucleotide reductase stimulatory protein class Ib</fullName>
    </submittedName>
</protein>
<keyword evidence="2" id="KW-1185">Reference proteome</keyword>
<dbReference type="Pfam" id="PF07972">
    <property type="entry name" value="Flavodoxin_NdrI"/>
    <property type="match status" value="1"/>
</dbReference>
<dbReference type="PIRSF" id="PIRSF005087">
    <property type="entry name" value="NrdI"/>
    <property type="match status" value="1"/>
</dbReference>
<reference evidence="1 2" key="1">
    <citation type="submission" date="2014-06" db="EMBL/GenBank/DDBJ databases">
        <title>Bioinformatic genomic analysis of Bacillus phage Bobb.</title>
        <authorList>
            <person name="Lewis H.M.N."/>
            <person name="Temple L."/>
            <person name="Barth R.N."/>
            <person name="Bowles K.M."/>
            <person name="Churchin D.I."/>
            <person name="Scott-Croshaw C."/>
            <person name="Glasgow G.H."/>
            <person name="Gloe M.W."/>
            <person name="McGough T.M."/>
            <person name="Nutbrown S.A."/>
            <person name="Romulus S.R."/>
            <person name="Sanders K.A.M."/>
            <person name="Diachok C.R."/>
            <person name="Serigano J.P."/>
            <person name="Shin D."/>
            <person name="Suresh M.H."/>
            <person name="Conner A.R.N."/>
            <person name="Korba R.M."/>
            <person name="Livermore R.J."/>
            <person name="Rohlf M.B."/>
            <person name="Utterback S.D."/>
            <person name="Wilson V.E."/>
        </authorList>
    </citation>
    <scope>NUCLEOTIDE SEQUENCE [LARGE SCALE GENOMIC DNA]</scope>
</reference>
<dbReference type="PANTHER" id="PTHR37297">
    <property type="entry name" value="PROTEIN NRDI"/>
    <property type="match status" value="1"/>
</dbReference>
<dbReference type="RefSeq" id="YP_009056408.1">
    <property type="nucleotide sequence ID" value="NC_024792.1"/>
</dbReference>
<dbReference type="OrthoDB" id="13695at10239"/>
<dbReference type="EMBL" id="KM051843">
    <property type="protein sequence ID" value="AII28040.1"/>
    <property type="molecule type" value="Genomic_DNA"/>
</dbReference>
<evidence type="ECO:0000313" key="1">
    <source>
        <dbReference type="EMBL" id="AII28040.1"/>
    </source>
</evidence>
<name>A0A076GDF1_9CAUD</name>
<dbReference type="GeneID" id="20283426"/>